<dbReference type="Pfam" id="PF12697">
    <property type="entry name" value="Abhydrolase_6"/>
    <property type="match status" value="1"/>
</dbReference>
<dbReference type="InterPro" id="IPR050261">
    <property type="entry name" value="FrsA_esterase"/>
</dbReference>
<proteinExistence type="inferred from homology"/>
<dbReference type="Proteomes" id="UP000642070">
    <property type="component" value="Unassembled WGS sequence"/>
</dbReference>
<evidence type="ECO:0000313" key="4">
    <source>
        <dbReference type="EMBL" id="GGM36661.1"/>
    </source>
</evidence>
<dbReference type="PANTHER" id="PTHR22946">
    <property type="entry name" value="DIENELACTONE HYDROLASE DOMAIN-CONTAINING PROTEIN-RELATED"/>
    <property type="match status" value="1"/>
</dbReference>
<dbReference type="PANTHER" id="PTHR22946:SF9">
    <property type="entry name" value="POLYKETIDE TRANSFERASE AF380"/>
    <property type="match status" value="1"/>
</dbReference>
<keyword evidence="1" id="KW-0378">Hydrolase</keyword>
<evidence type="ECO:0000313" key="5">
    <source>
        <dbReference type="Proteomes" id="UP000642070"/>
    </source>
</evidence>
<dbReference type="SUPFAM" id="SSF53474">
    <property type="entry name" value="alpha/beta-Hydrolases"/>
    <property type="match status" value="1"/>
</dbReference>
<gene>
    <name evidence="4" type="ORF">GCM10007977_042700</name>
</gene>
<dbReference type="GO" id="GO:0052689">
    <property type="term" value="F:carboxylic ester hydrolase activity"/>
    <property type="evidence" value="ECO:0007669"/>
    <property type="project" value="UniProtKB-ARBA"/>
</dbReference>
<evidence type="ECO:0000256" key="1">
    <source>
        <dbReference type="ARBA" id="ARBA00022801"/>
    </source>
</evidence>
<sequence length="313" mass="33008">MVPNGSMLCYGAEIEPIGSIRRTATGGNDVTTSLDPLVTDPAEDLRPPASTPALAIDSGGETLLGLLHVPAGPGPHPIVIILHGFPGNERNFDLAQAFRRAGYAALVFHYRGSWGVGGSWSWGHVLEDVGRVLAAVRDRSLVAAHRLDPDRLCLIGHSLGGFAALMSAAADPSVVAVASVAGFDLSVVDTAGHADPAAREAYVDMFDGELLPLRGTSGTALVTEIEAAGRAWALTGLAASLANRPVLLVGAGEDHIVTPVEVHHRPLVDAYLAHPENRLEHHVLPADHALSGHRVQLARLLLSFLDRHLRPVR</sequence>
<dbReference type="Gene3D" id="3.40.50.1820">
    <property type="entry name" value="alpha/beta hydrolase"/>
    <property type="match status" value="1"/>
</dbReference>
<comment type="caution">
    <text evidence="4">The sequence shown here is derived from an EMBL/GenBank/DDBJ whole genome shotgun (WGS) entry which is preliminary data.</text>
</comment>
<evidence type="ECO:0000256" key="2">
    <source>
        <dbReference type="ARBA" id="ARBA00038115"/>
    </source>
</evidence>
<organism evidence="4 5">
    <name type="scientific">Dactylosporangium sucinum</name>
    <dbReference type="NCBI Taxonomy" id="1424081"/>
    <lineage>
        <taxon>Bacteria</taxon>
        <taxon>Bacillati</taxon>
        <taxon>Actinomycetota</taxon>
        <taxon>Actinomycetes</taxon>
        <taxon>Micromonosporales</taxon>
        <taxon>Micromonosporaceae</taxon>
        <taxon>Dactylosporangium</taxon>
    </lineage>
</organism>
<dbReference type="AlphaFoldDB" id="A0A917TT42"/>
<name>A0A917TT42_9ACTN</name>
<keyword evidence="5" id="KW-1185">Reference proteome</keyword>
<dbReference type="EMBL" id="BMPI01000020">
    <property type="protein sequence ID" value="GGM36661.1"/>
    <property type="molecule type" value="Genomic_DNA"/>
</dbReference>
<reference evidence="4" key="2">
    <citation type="submission" date="2020-09" db="EMBL/GenBank/DDBJ databases">
        <authorList>
            <person name="Sun Q."/>
            <person name="Ohkuma M."/>
        </authorList>
    </citation>
    <scope>NUCLEOTIDE SEQUENCE</scope>
    <source>
        <strain evidence="4">JCM 19831</strain>
    </source>
</reference>
<reference evidence="4" key="1">
    <citation type="journal article" date="2014" name="Int. J. Syst. Evol. Microbiol.">
        <title>Complete genome sequence of Corynebacterium casei LMG S-19264T (=DSM 44701T), isolated from a smear-ripened cheese.</title>
        <authorList>
            <consortium name="US DOE Joint Genome Institute (JGI-PGF)"/>
            <person name="Walter F."/>
            <person name="Albersmeier A."/>
            <person name="Kalinowski J."/>
            <person name="Ruckert C."/>
        </authorList>
    </citation>
    <scope>NUCLEOTIDE SEQUENCE</scope>
    <source>
        <strain evidence="4">JCM 19831</strain>
    </source>
</reference>
<feature type="domain" description="AB hydrolase-1" evidence="3">
    <location>
        <begin position="79"/>
        <end position="298"/>
    </location>
</feature>
<protein>
    <recommendedName>
        <fullName evidence="3">AB hydrolase-1 domain-containing protein</fullName>
    </recommendedName>
</protein>
<dbReference type="InterPro" id="IPR029058">
    <property type="entry name" value="AB_hydrolase_fold"/>
</dbReference>
<accession>A0A917TT42</accession>
<comment type="similarity">
    <text evidence="2">Belongs to the AB hydrolase superfamily. FUS2 hydrolase family.</text>
</comment>
<evidence type="ECO:0000259" key="3">
    <source>
        <dbReference type="Pfam" id="PF12697"/>
    </source>
</evidence>
<dbReference type="InterPro" id="IPR000073">
    <property type="entry name" value="AB_hydrolase_1"/>
</dbReference>